<name>A0A399ISH7_9CLOT</name>
<organism evidence="2 3">
    <name type="scientific">Clostridium chromiireducens</name>
    <dbReference type="NCBI Taxonomy" id="225345"/>
    <lineage>
        <taxon>Bacteria</taxon>
        <taxon>Bacillati</taxon>
        <taxon>Bacillota</taxon>
        <taxon>Clostridia</taxon>
        <taxon>Eubacteriales</taxon>
        <taxon>Clostridiaceae</taxon>
        <taxon>Clostridium</taxon>
    </lineage>
</organism>
<evidence type="ECO:0000313" key="2">
    <source>
        <dbReference type="EMBL" id="RII35900.1"/>
    </source>
</evidence>
<evidence type="ECO:0000313" key="3">
    <source>
        <dbReference type="Proteomes" id="UP000265930"/>
    </source>
</evidence>
<dbReference type="Pfam" id="PF12724">
    <property type="entry name" value="Flavodoxin_5"/>
    <property type="match status" value="1"/>
</dbReference>
<reference evidence="2 3" key="1">
    <citation type="submission" date="2018-08" db="EMBL/GenBank/DDBJ databases">
        <title>Genome of Clostridium chromiireducens C1, DSM12136.</title>
        <authorList>
            <person name="Xing M."/>
            <person name="Wei Y."/>
            <person name="Ang E.L."/>
            <person name="Zhao H."/>
            <person name="Zhang Y."/>
        </authorList>
    </citation>
    <scope>NUCLEOTIDE SEQUENCE [LARGE SCALE GENOMIC DNA]</scope>
    <source>
        <strain evidence="2 3">C1</strain>
    </source>
</reference>
<accession>A0A399ISH7</accession>
<dbReference type="InterPro" id="IPR052200">
    <property type="entry name" value="Protoporphyrinogen_IX_DH"/>
</dbReference>
<dbReference type="PANTHER" id="PTHR38030:SF2">
    <property type="entry name" value="PROTOPORPHYRINOGEN IX DEHYDROGENASE [QUINONE]"/>
    <property type="match status" value="1"/>
</dbReference>
<dbReference type="EMBL" id="QXDJ01000001">
    <property type="protein sequence ID" value="RII35900.1"/>
    <property type="molecule type" value="Genomic_DNA"/>
</dbReference>
<dbReference type="SUPFAM" id="SSF52218">
    <property type="entry name" value="Flavoproteins"/>
    <property type="match status" value="1"/>
</dbReference>
<gene>
    <name evidence="2" type="ORF">D2A34_00590</name>
</gene>
<dbReference type="Gene3D" id="3.40.50.360">
    <property type="match status" value="1"/>
</dbReference>
<dbReference type="GO" id="GO:0006783">
    <property type="term" value="P:heme biosynthetic process"/>
    <property type="evidence" value="ECO:0007669"/>
    <property type="project" value="TreeGrafter"/>
</dbReference>
<dbReference type="AlphaFoldDB" id="A0A399ISH7"/>
<dbReference type="GO" id="GO:0070819">
    <property type="term" value="F:menaquinone-dependent protoporphyrinogen oxidase activity"/>
    <property type="evidence" value="ECO:0007669"/>
    <property type="project" value="TreeGrafter"/>
</dbReference>
<comment type="caution">
    <text evidence="2">The sequence shown here is derived from an EMBL/GenBank/DDBJ whole genome shotgun (WGS) entry which is preliminary data.</text>
</comment>
<dbReference type="PANTHER" id="PTHR38030">
    <property type="entry name" value="PROTOPORPHYRINOGEN IX DEHYDROGENASE [MENAQUINONE]"/>
    <property type="match status" value="1"/>
</dbReference>
<feature type="domain" description="Flavodoxin" evidence="1">
    <location>
        <begin position="4"/>
        <end position="140"/>
    </location>
</feature>
<dbReference type="InterPro" id="IPR026816">
    <property type="entry name" value="Flavodoxin_dom"/>
</dbReference>
<dbReference type="Proteomes" id="UP000265930">
    <property type="component" value="Unassembled WGS sequence"/>
</dbReference>
<dbReference type="InterPro" id="IPR029039">
    <property type="entry name" value="Flavoprotein-like_sf"/>
</dbReference>
<dbReference type="GO" id="GO:0010181">
    <property type="term" value="F:FMN binding"/>
    <property type="evidence" value="ECO:0007669"/>
    <property type="project" value="TreeGrafter"/>
</dbReference>
<sequence length="178" mass="20915">MKTIVIYKSKTNFSKRYAEWIAEELSADIFSVSKISIEKVKEYDIVIFGGSLHAVGINGIKFITKNFNEFQNKKIIIFATGASPLKETILNEIKNINFTKEQQKYIKLFYLRGGFDYSKLNFCDKFLMTLLKWKLKSKKELTPDEKGMLLAYDNPVDFMRKENIRQLIRYVNSMNKDY</sequence>
<proteinExistence type="predicted"/>
<dbReference type="RefSeq" id="WP_119365416.1">
    <property type="nucleotide sequence ID" value="NZ_QXDJ01000001.1"/>
</dbReference>
<protein>
    <submittedName>
        <fullName evidence="2">Flavodoxin</fullName>
    </submittedName>
</protein>
<evidence type="ECO:0000259" key="1">
    <source>
        <dbReference type="Pfam" id="PF12724"/>
    </source>
</evidence>